<dbReference type="GO" id="GO:0005829">
    <property type="term" value="C:cytosol"/>
    <property type="evidence" value="ECO:0007669"/>
    <property type="project" value="TreeGrafter"/>
</dbReference>
<dbReference type="InterPro" id="IPR032687">
    <property type="entry name" value="AraC-type_N"/>
</dbReference>
<evidence type="ECO:0000313" key="5">
    <source>
        <dbReference type="EMBL" id="KKO08135.1"/>
    </source>
</evidence>
<comment type="caution">
    <text evidence="5">The sequence shown here is derived from an EMBL/GenBank/DDBJ whole genome shotgun (WGS) entry which is preliminary data.</text>
</comment>
<dbReference type="PANTHER" id="PTHR47894:SF1">
    <property type="entry name" value="HTH-TYPE TRANSCRIPTIONAL REGULATOR VQSM"/>
    <property type="match status" value="1"/>
</dbReference>
<evidence type="ECO:0000256" key="2">
    <source>
        <dbReference type="ARBA" id="ARBA00023125"/>
    </source>
</evidence>
<dbReference type="InterPro" id="IPR009057">
    <property type="entry name" value="Homeodomain-like_sf"/>
</dbReference>
<evidence type="ECO:0000259" key="4">
    <source>
        <dbReference type="PROSITE" id="PS01124"/>
    </source>
</evidence>
<dbReference type="AlphaFoldDB" id="A0A0F9VVJ0"/>
<dbReference type="InterPro" id="IPR020449">
    <property type="entry name" value="Tscrpt_reg_AraC-type_HTH"/>
</dbReference>
<dbReference type="PANTHER" id="PTHR47894">
    <property type="entry name" value="HTH-TYPE TRANSCRIPTIONAL REGULATOR GADX"/>
    <property type="match status" value="1"/>
</dbReference>
<feature type="domain" description="HTH araC/xylS-type" evidence="4">
    <location>
        <begin position="236"/>
        <end position="337"/>
    </location>
</feature>
<dbReference type="GO" id="GO:0000976">
    <property type="term" value="F:transcription cis-regulatory region binding"/>
    <property type="evidence" value="ECO:0007669"/>
    <property type="project" value="TreeGrafter"/>
</dbReference>
<dbReference type="EMBL" id="LAZR01000010">
    <property type="protein sequence ID" value="KKO08135.1"/>
    <property type="molecule type" value="Genomic_DNA"/>
</dbReference>
<dbReference type="Pfam" id="PF12833">
    <property type="entry name" value="HTH_18"/>
    <property type="match status" value="1"/>
</dbReference>
<evidence type="ECO:0000256" key="1">
    <source>
        <dbReference type="ARBA" id="ARBA00023015"/>
    </source>
</evidence>
<dbReference type="PROSITE" id="PS01124">
    <property type="entry name" value="HTH_ARAC_FAMILY_2"/>
    <property type="match status" value="1"/>
</dbReference>
<sequence>MPSQQFWLSPAVHPVYARLVYAELLRQGLSAEQIQTDIPLDWSALLHSNQFLSLSNLQSLLLNAMALSDCPWLGFAVGMHTDVSAHGPAGYAAVTAPTIGEAISLTEQYTSLRQHLAAFRLESSQPPVLVLDELRMPEAIREYLLGHFTTALLRLLETLGGQPLNSAIRIDWPLPKPCWAKEIEGYAGEWRYGADALRIYLPAGLLQQDCLGADAQACQQALRDCANQLHRQQRGGTLTERIKQRLLQTGQGFPTLPEMAEHEHVTARTLIRHLRNEGTHYQHILDNLRSEQASWLLVHTELSIESIAERLGYQDTSNFSRTFRRWHGCTPRLYRTQYQR</sequence>
<dbReference type="PRINTS" id="PR00032">
    <property type="entry name" value="HTHARAC"/>
</dbReference>
<keyword evidence="2" id="KW-0238">DNA-binding</keyword>
<dbReference type="SMART" id="SM00342">
    <property type="entry name" value="HTH_ARAC"/>
    <property type="match status" value="1"/>
</dbReference>
<dbReference type="GO" id="GO:0003700">
    <property type="term" value="F:DNA-binding transcription factor activity"/>
    <property type="evidence" value="ECO:0007669"/>
    <property type="project" value="InterPro"/>
</dbReference>
<organism evidence="5">
    <name type="scientific">marine sediment metagenome</name>
    <dbReference type="NCBI Taxonomy" id="412755"/>
    <lineage>
        <taxon>unclassified sequences</taxon>
        <taxon>metagenomes</taxon>
        <taxon>ecological metagenomes</taxon>
    </lineage>
</organism>
<reference evidence="5" key="1">
    <citation type="journal article" date="2015" name="Nature">
        <title>Complex archaea that bridge the gap between prokaryotes and eukaryotes.</title>
        <authorList>
            <person name="Spang A."/>
            <person name="Saw J.H."/>
            <person name="Jorgensen S.L."/>
            <person name="Zaremba-Niedzwiedzka K."/>
            <person name="Martijn J."/>
            <person name="Lind A.E."/>
            <person name="van Eijk R."/>
            <person name="Schleper C."/>
            <person name="Guy L."/>
            <person name="Ettema T.J."/>
        </authorList>
    </citation>
    <scope>NUCLEOTIDE SEQUENCE</scope>
</reference>
<name>A0A0F9VVJ0_9ZZZZ</name>
<dbReference type="SUPFAM" id="SSF46689">
    <property type="entry name" value="Homeodomain-like"/>
    <property type="match status" value="1"/>
</dbReference>
<protein>
    <recommendedName>
        <fullName evidence="4">HTH araC/xylS-type domain-containing protein</fullName>
    </recommendedName>
</protein>
<dbReference type="Gene3D" id="1.10.10.60">
    <property type="entry name" value="Homeodomain-like"/>
    <property type="match status" value="1"/>
</dbReference>
<keyword evidence="3" id="KW-0804">Transcription</keyword>
<proteinExistence type="predicted"/>
<dbReference type="Pfam" id="PF12625">
    <property type="entry name" value="Arabinose_bd"/>
    <property type="match status" value="1"/>
</dbReference>
<accession>A0A0F9VVJ0</accession>
<gene>
    <name evidence="5" type="ORF">LCGC14_0048300</name>
</gene>
<evidence type="ECO:0000256" key="3">
    <source>
        <dbReference type="ARBA" id="ARBA00023163"/>
    </source>
</evidence>
<keyword evidence="1" id="KW-0805">Transcription regulation</keyword>
<dbReference type="InterPro" id="IPR018060">
    <property type="entry name" value="HTH_AraC"/>
</dbReference>